<reference evidence="1" key="1">
    <citation type="submission" date="2021-02" db="EMBL/GenBank/DDBJ databases">
        <authorList>
            <person name="Dougan E. K."/>
            <person name="Rhodes N."/>
            <person name="Thang M."/>
            <person name="Chan C."/>
        </authorList>
    </citation>
    <scope>NUCLEOTIDE SEQUENCE</scope>
</reference>
<dbReference type="OrthoDB" id="640249at2759"/>
<accession>A0A812Z3Q4</accession>
<dbReference type="InterPro" id="IPR038765">
    <property type="entry name" value="Papain-like_cys_pep_sf"/>
</dbReference>
<evidence type="ECO:0008006" key="3">
    <source>
        <dbReference type="Google" id="ProtNLM"/>
    </source>
</evidence>
<dbReference type="Proteomes" id="UP000601435">
    <property type="component" value="Unassembled WGS sequence"/>
</dbReference>
<gene>
    <name evidence="1" type="ORF">SNEC2469_LOCUS23937</name>
</gene>
<dbReference type="AlphaFoldDB" id="A0A812Z3Q4"/>
<dbReference type="SUPFAM" id="SSF54001">
    <property type="entry name" value="Cysteine proteinases"/>
    <property type="match status" value="1"/>
</dbReference>
<comment type="caution">
    <text evidence="1">The sequence shown here is derived from an EMBL/GenBank/DDBJ whole genome shotgun (WGS) entry which is preliminary data.</text>
</comment>
<name>A0A812Z3Q4_9DINO</name>
<sequence>MGNCDSKSAESGNEVVITKLQQVPNTGIHESLKTLPVRSNEKMGWKPDMPDHRDHHVKFKDVEPKAGIQKRMNGNGDEIIDLRPDEAFPIFDQGHLGSCTANALAAAFHFTLHKMTVEDHPYFKDFTPSRLFIYYNERLVEGSVDHDAGACLRDGIKTMAQIGVCPELSWKYDDKGDFFKQEPDWTCYELAKKCKVVGYARVAQELTQMKMCIKNGYPFVFGFVVYPSFSKAAADGKMCFPEAG</sequence>
<evidence type="ECO:0000313" key="2">
    <source>
        <dbReference type="Proteomes" id="UP000601435"/>
    </source>
</evidence>
<protein>
    <recommendedName>
        <fullName evidence="3">Peptidase C1A papain C-terminal domain-containing protein</fullName>
    </recommendedName>
</protein>
<dbReference type="CDD" id="cd02619">
    <property type="entry name" value="Peptidase_C1"/>
    <property type="match status" value="1"/>
</dbReference>
<dbReference type="EMBL" id="CAJNJA010045330">
    <property type="protein sequence ID" value="CAE7808807.1"/>
    <property type="molecule type" value="Genomic_DNA"/>
</dbReference>
<feature type="non-terminal residue" evidence="1">
    <location>
        <position position="1"/>
    </location>
</feature>
<organism evidence="1 2">
    <name type="scientific">Symbiodinium necroappetens</name>
    <dbReference type="NCBI Taxonomy" id="1628268"/>
    <lineage>
        <taxon>Eukaryota</taxon>
        <taxon>Sar</taxon>
        <taxon>Alveolata</taxon>
        <taxon>Dinophyceae</taxon>
        <taxon>Suessiales</taxon>
        <taxon>Symbiodiniaceae</taxon>
        <taxon>Symbiodinium</taxon>
    </lineage>
</organism>
<feature type="non-terminal residue" evidence="1">
    <location>
        <position position="244"/>
    </location>
</feature>
<keyword evidence="2" id="KW-1185">Reference proteome</keyword>
<evidence type="ECO:0000313" key="1">
    <source>
        <dbReference type="EMBL" id="CAE7808807.1"/>
    </source>
</evidence>
<dbReference type="Gene3D" id="3.90.70.10">
    <property type="entry name" value="Cysteine proteinases"/>
    <property type="match status" value="1"/>
</dbReference>
<proteinExistence type="predicted"/>